<dbReference type="RefSeq" id="XP_072615537.1">
    <property type="nucleotide sequence ID" value="XM_072759436.1"/>
</dbReference>
<dbReference type="GO" id="GO:0005737">
    <property type="term" value="C:cytoplasm"/>
    <property type="evidence" value="ECO:0007669"/>
    <property type="project" value="TreeGrafter"/>
</dbReference>
<evidence type="ECO:0000256" key="8">
    <source>
        <dbReference type="ARBA" id="ARBA00022840"/>
    </source>
</evidence>
<evidence type="ECO:0000256" key="5">
    <source>
        <dbReference type="ARBA" id="ARBA00022679"/>
    </source>
</evidence>
<feature type="compositionally biased region" description="Basic and acidic residues" evidence="12">
    <location>
        <begin position="564"/>
        <end position="576"/>
    </location>
</feature>
<dbReference type="GO" id="GO:0004693">
    <property type="term" value="F:cyclin-dependent protein serine/threonine kinase activity"/>
    <property type="evidence" value="ECO:0007669"/>
    <property type="project" value="UniProtKB-EC"/>
</dbReference>
<keyword evidence="4" id="KW-0597">Phosphoprotein</keyword>
<dbReference type="SUPFAM" id="SSF56112">
    <property type="entry name" value="Protein kinase-like (PK-like)"/>
    <property type="match status" value="1"/>
</dbReference>
<comment type="catalytic activity">
    <reaction evidence="10">
        <text>L-seryl-[protein] + ATP = O-phospho-L-seryl-[protein] + ADP + H(+)</text>
        <dbReference type="Rhea" id="RHEA:17989"/>
        <dbReference type="Rhea" id="RHEA-COMP:9863"/>
        <dbReference type="Rhea" id="RHEA-COMP:11604"/>
        <dbReference type="ChEBI" id="CHEBI:15378"/>
        <dbReference type="ChEBI" id="CHEBI:29999"/>
        <dbReference type="ChEBI" id="CHEBI:30616"/>
        <dbReference type="ChEBI" id="CHEBI:83421"/>
        <dbReference type="ChEBI" id="CHEBI:456216"/>
        <dbReference type="EC" id="2.7.11.22"/>
    </reaction>
</comment>
<evidence type="ECO:0000256" key="4">
    <source>
        <dbReference type="ARBA" id="ARBA00022553"/>
    </source>
</evidence>
<comment type="catalytic activity">
    <reaction evidence="9">
        <text>L-threonyl-[protein] + ATP = O-phospho-L-threonyl-[protein] + ADP + H(+)</text>
        <dbReference type="Rhea" id="RHEA:46608"/>
        <dbReference type="Rhea" id="RHEA-COMP:11060"/>
        <dbReference type="Rhea" id="RHEA-COMP:11605"/>
        <dbReference type="ChEBI" id="CHEBI:15378"/>
        <dbReference type="ChEBI" id="CHEBI:30013"/>
        <dbReference type="ChEBI" id="CHEBI:30616"/>
        <dbReference type="ChEBI" id="CHEBI:61977"/>
        <dbReference type="ChEBI" id="CHEBI:456216"/>
        <dbReference type="EC" id="2.7.11.22"/>
    </reaction>
</comment>
<dbReference type="FunFam" id="3.30.200.20:FF:000007">
    <property type="entry name" value="Cyclin-dependent kinase 14, putative"/>
    <property type="match status" value="1"/>
</dbReference>
<dbReference type="Proteomes" id="UP001652641">
    <property type="component" value="Chromosome 5"/>
</dbReference>
<evidence type="ECO:0000313" key="16">
    <source>
        <dbReference type="RefSeq" id="XP_072615537.1"/>
    </source>
</evidence>
<feature type="region of interest" description="Disordered" evidence="12">
    <location>
        <begin position="1"/>
        <end position="20"/>
    </location>
</feature>
<feature type="region of interest" description="Disordered" evidence="12">
    <location>
        <begin position="34"/>
        <end position="82"/>
    </location>
</feature>
<feature type="binding site" evidence="11">
    <location>
        <position position="170"/>
    </location>
    <ligand>
        <name>ATP</name>
        <dbReference type="ChEBI" id="CHEBI:30616"/>
    </ligand>
</feature>
<dbReference type="GO" id="GO:0005634">
    <property type="term" value="C:nucleus"/>
    <property type="evidence" value="ECO:0007669"/>
    <property type="project" value="TreeGrafter"/>
</dbReference>
<keyword evidence="7 15" id="KW-0418">Kinase</keyword>
<dbReference type="PANTHER" id="PTHR24056">
    <property type="entry name" value="CELL DIVISION PROTEIN KINASE"/>
    <property type="match status" value="1"/>
</dbReference>
<name>A0A3Q7RMW9_VULVU</name>
<feature type="compositionally biased region" description="Basic and acidic residues" evidence="12">
    <location>
        <begin position="453"/>
        <end position="464"/>
    </location>
</feature>
<evidence type="ECO:0000313" key="14">
    <source>
        <dbReference type="Proteomes" id="UP001652641"/>
    </source>
</evidence>
<reference evidence="15" key="2">
    <citation type="submission" date="2025-04" db="UniProtKB">
        <authorList>
            <consortium name="RefSeq"/>
        </authorList>
    </citation>
    <scope>IDENTIFICATION</scope>
    <source>
        <strain evidence="15">TameXAggressive cross</strain>
        <tissue evidence="15">Blood</tissue>
        <tissue evidence="16">Cell line</tissue>
    </source>
</reference>
<dbReference type="PROSITE" id="PS00108">
    <property type="entry name" value="PROTEIN_KINASE_ST"/>
    <property type="match status" value="1"/>
</dbReference>
<dbReference type="SMART" id="SM00220">
    <property type="entry name" value="S_TKc"/>
    <property type="match status" value="1"/>
</dbReference>
<dbReference type="FunFam" id="1.10.510.10:FF:000061">
    <property type="entry name" value="Putative cyclin-dependent kinase 17"/>
    <property type="match status" value="1"/>
</dbReference>
<evidence type="ECO:0000256" key="1">
    <source>
        <dbReference type="ARBA" id="ARBA00006485"/>
    </source>
</evidence>
<dbReference type="InterPro" id="IPR011009">
    <property type="entry name" value="Kinase-like_dom_sf"/>
</dbReference>
<evidence type="ECO:0000256" key="6">
    <source>
        <dbReference type="ARBA" id="ARBA00022741"/>
    </source>
</evidence>
<dbReference type="PROSITE" id="PS50011">
    <property type="entry name" value="PROTEIN_KINASE_DOM"/>
    <property type="match status" value="1"/>
</dbReference>
<dbReference type="PANTHER" id="PTHR24056:SF52">
    <property type="entry name" value="CYCLIN-DEPENDENT KINASE 18"/>
    <property type="match status" value="1"/>
</dbReference>
<evidence type="ECO:0000256" key="2">
    <source>
        <dbReference type="ARBA" id="ARBA00012425"/>
    </source>
</evidence>
<dbReference type="InterPro" id="IPR050108">
    <property type="entry name" value="CDK"/>
</dbReference>
<protein>
    <recommendedName>
        <fullName evidence="2">cyclin-dependent kinase</fullName>
        <ecNumber evidence="2">2.7.11.22</ecNumber>
    </recommendedName>
</protein>
<dbReference type="KEGG" id="vvp:112914380"/>
<dbReference type="Gene3D" id="1.10.510.10">
    <property type="entry name" value="Transferase(Phosphotransferase) domain 1"/>
    <property type="match status" value="1"/>
</dbReference>
<evidence type="ECO:0000256" key="10">
    <source>
        <dbReference type="ARBA" id="ARBA00048367"/>
    </source>
</evidence>
<dbReference type="InterPro" id="IPR000719">
    <property type="entry name" value="Prot_kinase_dom"/>
</dbReference>
<gene>
    <name evidence="15 16" type="primary">CDK18</name>
</gene>
<dbReference type="RefSeq" id="XP_025847172.1">
    <property type="nucleotide sequence ID" value="XM_025991387.1"/>
</dbReference>
<comment type="similarity">
    <text evidence="1">Belongs to the protein kinase superfamily. CMGC Ser/Thr protein kinase family. CDC2/CDKX subfamily.</text>
</comment>
<keyword evidence="8 11" id="KW-0067">ATP-binding</keyword>
<feature type="domain" description="Protein kinase" evidence="13">
    <location>
        <begin position="141"/>
        <end position="422"/>
    </location>
</feature>
<dbReference type="GO" id="GO:0005524">
    <property type="term" value="F:ATP binding"/>
    <property type="evidence" value="ECO:0007669"/>
    <property type="project" value="UniProtKB-UniRule"/>
</dbReference>
<evidence type="ECO:0000256" key="9">
    <source>
        <dbReference type="ARBA" id="ARBA00047811"/>
    </source>
</evidence>
<evidence type="ECO:0000313" key="15">
    <source>
        <dbReference type="RefSeq" id="XP_025847172.1"/>
    </source>
</evidence>
<feature type="region of interest" description="Disordered" evidence="12">
    <location>
        <begin position="550"/>
        <end position="582"/>
    </location>
</feature>
<dbReference type="Gene3D" id="3.30.200.20">
    <property type="entry name" value="Phosphorylase Kinase, domain 1"/>
    <property type="match status" value="1"/>
</dbReference>
<dbReference type="Pfam" id="PF00069">
    <property type="entry name" value="Pkinase"/>
    <property type="match status" value="1"/>
</dbReference>
<proteinExistence type="inferred from homology"/>
<accession>A0A3Q7RMW9</accession>
<keyword evidence="5" id="KW-0808">Transferase</keyword>
<evidence type="ECO:0000256" key="3">
    <source>
        <dbReference type="ARBA" id="ARBA00022527"/>
    </source>
</evidence>
<keyword evidence="14" id="KW-1185">Reference proteome</keyword>
<reference key="1">
    <citation type="submission" date="2019-01" db="UniProtKB">
        <authorList>
            <consortium name="RefSeq"/>
        </authorList>
    </citation>
    <scope>IDENTIFICATION</scope>
</reference>
<dbReference type="CTD" id="5129"/>
<dbReference type="EC" id="2.7.11.22" evidence="2"/>
<evidence type="ECO:0000259" key="13">
    <source>
        <dbReference type="PROSITE" id="PS50011"/>
    </source>
</evidence>
<keyword evidence="3" id="KW-0723">Serine/threonine-protein kinase</keyword>
<evidence type="ECO:0000256" key="11">
    <source>
        <dbReference type="PROSITE-ProRule" id="PRU10141"/>
    </source>
</evidence>
<dbReference type="GeneID" id="112914380"/>
<evidence type="ECO:0000256" key="7">
    <source>
        <dbReference type="ARBA" id="ARBA00022777"/>
    </source>
</evidence>
<dbReference type="PROSITE" id="PS00107">
    <property type="entry name" value="PROTEIN_KINASE_ATP"/>
    <property type="match status" value="1"/>
</dbReference>
<dbReference type="AlphaFoldDB" id="A0A3Q7RMW9"/>
<feature type="region of interest" description="Disordered" evidence="12">
    <location>
        <begin position="432"/>
        <end position="483"/>
    </location>
</feature>
<sequence>MNKMKNFKRRLSLSVPRTETIEESLTEFTEQFNQLHNRRNEDLQLGPLSRDPQPETSTFSPTDSGEDPGQPSPGMQYRRQNQRRFSMEDISKRLSLPMDIRLPQEFLQKLQLESPDLPKPLSRMSRRASLSDIGFGKLETYVKLDKLGEGTYATVFKGRSKLTENLVALKEIRLEHEEGAPCTAIREVSLLKNLKHANIVTLHDLIHTERSLTLVFEYLDSDLKQYLDHCGNLMSMHNVKIFMFQLLRGLAYCHRRKILHRDLKPQNLLISERGELKLADFGLARAKSVPTKTYSNEVVTLWYRPPDVLLGSTEYSTPIDMWGVGCIHYEMATGRPLFPGSTVKEELHLIFRLLGTPTEETWPGVMALSEFRAYGFPRYLPQPLISHAPRLDTDGLHLLSSLLLYESKSRMSAEAALSHPYFRSLGERVHQLEDRDPAPEGPGLPGPGLPAARTREEPEAEHLLSRAHPAAAPGTRGHSKHDRRQDGVCVALGGQRSQGWWLAQKTFWQLCWPWLFLFHFSHASPAAFTQTLTPLSPALALGMSCFPRRRERGREGPQTLSHPEVLRQQRGTHTDGRIQVPG</sequence>
<organism evidence="14 15">
    <name type="scientific">Vulpes vulpes</name>
    <name type="common">Red fox</name>
    <dbReference type="NCBI Taxonomy" id="9627"/>
    <lineage>
        <taxon>Eukaryota</taxon>
        <taxon>Metazoa</taxon>
        <taxon>Chordata</taxon>
        <taxon>Craniata</taxon>
        <taxon>Vertebrata</taxon>
        <taxon>Euteleostomi</taxon>
        <taxon>Mammalia</taxon>
        <taxon>Eutheria</taxon>
        <taxon>Laurasiatheria</taxon>
        <taxon>Carnivora</taxon>
        <taxon>Caniformia</taxon>
        <taxon>Canidae</taxon>
        <taxon>Vulpes</taxon>
    </lineage>
</organism>
<evidence type="ECO:0000256" key="12">
    <source>
        <dbReference type="SAM" id="MobiDB-lite"/>
    </source>
</evidence>
<feature type="compositionally biased region" description="Basic residues" evidence="12">
    <location>
        <begin position="1"/>
        <end position="11"/>
    </location>
</feature>
<dbReference type="InterPro" id="IPR017441">
    <property type="entry name" value="Protein_kinase_ATP_BS"/>
</dbReference>
<dbReference type="InterPro" id="IPR008271">
    <property type="entry name" value="Ser/Thr_kinase_AS"/>
</dbReference>
<feature type="compositionally biased region" description="Pro residues" evidence="12">
    <location>
        <begin position="439"/>
        <end position="448"/>
    </location>
</feature>
<keyword evidence="6 11" id="KW-0547">Nucleotide-binding</keyword>
<feature type="compositionally biased region" description="Polar residues" evidence="12">
    <location>
        <begin position="54"/>
        <end position="63"/>
    </location>
</feature>